<accession>A0ABS5S823</accession>
<sequence length="256" mass="29745">MKKLIILILVLHFGVCDSQSIETDFSKATFIIKSNIFFINGIESSWEYDVAFVDSNKTSQNDLVKLIRQRLINASSNEILMELDLTNFIDIQEYEIATLRNWNGFQEDFDINFDGFTDLQFRTMQSSSGNQEYIVYLFRPITKSFEFVKELSGGSLEEGILLDPKNKIATYSSKGGGGLYSFKKIHFDNGIIKYIEKYWNSAAVILSDEETSFIFHYQKIIDNVIKEKIEIPKRIKNKGLESIYSPFFEWVRTFKK</sequence>
<name>A0ABS5S823_9FLAO</name>
<dbReference type="Proteomes" id="UP001297092">
    <property type="component" value="Unassembled WGS sequence"/>
</dbReference>
<evidence type="ECO:0000313" key="2">
    <source>
        <dbReference type="Proteomes" id="UP001297092"/>
    </source>
</evidence>
<dbReference type="RefSeq" id="WP_214112917.1">
    <property type="nucleotide sequence ID" value="NZ_JAHCTB010000003.1"/>
</dbReference>
<keyword evidence="2" id="KW-1185">Reference proteome</keyword>
<proteinExistence type="predicted"/>
<organism evidence="1 2">
    <name type="scientific">Aequorivita echinoideorum</name>
    <dbReference type="NCBI Taxonomy" id="1549647"/>
    <lineage>
        <taxon>Bacteria</taxon>
        <taxon>Pseudomonadati</taxon>
        <taxon>Bacteroidota</taxon>
        <taxon>Flavobacteriia</taxon>
        <taxon>Flavobacteriales</taxon>
        <taxon>Flavobacteriaceae</taxon>
        <taxon>Aequorivita</taxon>
    </lineage>
</organism>
<dbReference type="NCBIfam" id="NF047539">
    <property type="entry name" value="XAC2610_fam"/>
    <property type="match status" value="1"/>
</dbReference>
<comment type="caution">
    <text evidence="1">The sequence shown here is derived from an EMBL/GenBank/DDBJ whole genome shotgun (WGS) entry which is preliminary data.</text>
</comment>
<gene>
    <name evidence="1" type="ORF">KIV10_07570</name>
</gene>
<protein>
    <submittedName>
        <fullName evidence="1">Uncharacterized protein</fullName>
    </submittedName>
</protein>
<dbReference type="EMBL" id="JAHCTB010000003">
    <property type="protein sequence ID" value="MBT0608035.1"/>
    <property type="molecule type" value="Genomic_DNA"/>
</dbReference>
<dbReference type="InterPro" id="IPR058087">
    <property type="entry name" value="XAC2610_dom"/>
</dbReference>
<reference evidence="1 2" key="1">
    <citation type="submission" date="2021-05" db="EMBL/GenBank/DDBJ databases">
        <title>Aequorivita echinoideorum JCM 30378 genome.</title>
        <authorList>
            <person name="Zhang H."/>
            <person name="Li C."/>
        </authorList>
    </citation>
    <scope>NUCLEOTIDE SEQUENCE [LARGE SCALE GENOMIC DNA]</scope>
    <source>
        <strain evidence="1 2">JCM30378</strain>
    </source>
</reference>
<evidence type="ECO:0000313" key="1">
    <source>
        <dbReference type="EMBL" id="MBT0608035.1"/>
    </source>
</evidence>